<dbReference type="GO" id="GO:0005506">
    <property type="term" value="F:iron ion binding"/>
    <property type="evidence" value="ECO:0007669"/>
    <property type="project" value="InterPro"/>
</dbReference>
<evidence type="ECO:0000313" key="2">
    <source>
        <dbReference type="Proteomes" id="UP000807342"/>
    </source>
</evidence>
<evidence type="ECO:0000313" key="1">
    <source>
        <dbReference type="EMBL" id="KAF9442916.1"/>
    </source>
</evidence>
<dbReference type="EMBL" id="MU151546">
    <property type="protein sequence ID" value="KAF9442916.1"/>
    <property type="molecule type" value="Genomic_DNA"/>
</dbReference>
<organism evidence="1 2">
    <name type="scientific">Macrolepiota fuliginosa MF-IS2</name>
    <dbReference type="NCBI Taxonomy" id="1400762"/>
    <lineage>
        <taxon>Eukaryota</taxon>
        <taxon>Fungi</taxon>
        <taxon>Dikarya</taxon>
        <taxon>Basidiomycota</taxon>
        <taxon>Agaricomycotina</taxon>
        <taxon>Agaricomycetes</taxon>
        <taxon>Agaricomycetidae</taxon>
        <taxon>Agaricales</taxon>
        <taxon>Agaricineae</taxon>
        <taxon>Agaricaceae</taxon>
        <taxon>Macrolepiota</taxon>
    </lineage>
</organism>
<gene>
    <name evidence="1" type="ORF">P691DRAFT_788692</name>
</gene>
<dbReference type="Proteomes" id="UP000807342">
    <property type="component" value="Unassembled WGS sequence"/>
</dbReference>
<reference evidence="1" key="1">
    <citation type="submission" date="2020-11" db="EMBL/GenBank/DDBJ databases">
        <authorList>
            <consortium name="DOE Joint Genome Institute"/>
            <person name="Ahrendt S."/>
            <person name="Riley R."/>
            <person name="Andreopoulos W."/>
            <person name="Labutti K."/>
            <person name="Pangilinan J."/>
            <person name="Ruiz-Duenas F.J."/>
            <person name="Barrasa J.M."/>
            <person name="Sanchez-Garcia M."/>
            <person name="Camarero S."/>
            <person name="Miyauchi S."/>
            <person name="Serrano A."/>
            <person name="Linde D."/>
            <person name="Babiker R."/>
            <person name="Drula E."/>
            <person name="Ayuso-Fernandez I."/>
            <person name="Pacheco R."/>
            <person name="Padilla G."/>
            <person name="Ferreira P."/>
            <person name="Barriuso J."/>
            <person name="Kellner H."/>
            <person name="Castanera R."/>
            <person name="Alfaro M."/>
            <person name="Ramirez L."/>
            <person name="Pisabarro A.G."/>
            <person name="Kuo A."/>
            <person name="Tritt A."/>
            <person name="Lipzen A."/>
            <person name="He G."/>
            <person name="Yan M."/>
            <person name="Ng V."/>
            <person name="Cullen D."/>
            <person name="Martin F."/>
            <person name="Rosso M.-N."/>
            <person name="Henrissat B."/>
            <person name="Hibbett D."/>
            <person name="Martinez A.T."/>
            <person name="Grigoriev I.V."/>
        </authorList>
    </citation>
    <scope>NUCLEOTIDE SEQUENCE</scope>
    <source>
        <strain evidence="1">MF-IS2</strain>
    </source>
</reference>
<dbReference type="AlphaFoldDB" id="A0A9P5X3W1"/>
<dbReference type="GO" id="GO:0004497">
    <property type="term" value="F:monooxygenase activity"/>
    <property type="evidence" value="ECO:0007669"/>
    <property type="project" value="InterPro"/>
</dbReference>
<dbReference type="Gene3D" id="1.10.630.10">
    <property type="entry name" value="Cytochrome P450"/>
    <property type="match status" value="1"/>
</dbReference>
<evidence type="ECO:0008006" key="3">
    <source>
        <dbReference type="Google" id="ProtNLM"/>
    </source>
</evidence>
<dbReference type="InterPro" id="IPR036396">
    <property type="entry name" value="Cyt_P450_sf"/>
</dbReference>
<keyword evidence="2" id="KW-1185">Reference proteome</keyword>
<proteinExistence type="predicted"/>
<dbReference type="GO" id="GO:0020037">
    <property type="term" value="F:heme binding"/>
    <property type="evidence" value="ECO:0007669"/>
    <property type="project" value="InterPro"/>
</dbReference>
<sequence length="137" mass="15658">MDKYHDATESLIKILNGKFSPSSQGEVLPMHEWMSKVTLDIICTTAFSYTTYALHDPHNDLAQAYERMIEFQNGVDRFTINHNILHASYLRDLKGVLEEKMRDSEGHATGMDRERNKGITSLLAQAWKESLENEPDG</sequence>
<protein>
    <recommendedName>
        <fullName evidence="3">Cytochrome P450</fullName>
    </recommendedName>
</protein>
<name>A0A9P5X3W1_9AGAR</name>
<dbReference type="OrthoDB" id="10029320at2759"/>
<dbReference type="GO" id="GO:0016705">
    <property type="term" value="F:oxidoreductase activity, acting on paired donors, with incorporation or reduction of molecular oxygen"/>
    <property type="evidence" value="ECO:0007669"/>
    <property type="project" value="InterPro"/>
</dbReference>
<accession>A0A9P5X3W1</accession>
<comment type="caution">
    <text evidence="1">The sequence shown here is derived from an EMBL/GenBank/DDBJ whole genome shotgun (WGS) entry which is preliminary data.</text>
</comment>
<dbReference type="SUPFAM" id="SSF48264">
    <property type="entry name" value="Cytochrome P450"/>
    <property type="match status" value="1"/>
</dbReference>